<feature type="transmembrane region" description="Helical" evidence="1">
    <location>
        <begin position="155"/>
        <end position="174"/>
    </location>
</feature>
<dbReference type="Proteomes" id="UP000635245">
    <property type="component" value="Unassembled WGS sequence"/>
</dbReference>
<keyword evidence="3" id="KW-1185">Reference proteome</keyword>
<gene>
    <name evidence="2" type="ORF">JHE00_25705</name>
</gene>
<reference evidence="2" key="1">
    <citation type="submission" date="2020-12" db="EMBL/GenBank/DDBJ databases">
        <title>Prauserella sp. ASG 168, a novel actinomycete isolated from cave rock.</title>
        <authorList>
            <person name="Suriyachadkun C."/>
        </authorList>
    </citation>
    <scope>NUCLEOTIDE SEQUENCE</scope>
    <source>
        <strain evidence="2">ASG 168</strain>
    </source>
</reference>
<organism evidence="2 3">
    <name type="scientific">Prauserella cavernicola</name>
    <dbReference type="NCBI Taxonomy" id="2800127"/>
    <lineage>
        <taxon>Bacteria</taxon>
        <taxon>Bacillati</taxon>
        <taxon>Actinomycetota</taxon>
        <taxon>Actinomycetes</taxon>
        <taxon>Pseudonocardiales</taxon>
        <taxon>Pseudonocardiaceae</taxon>
        <taxon>Prauserella</taxon>
    </lineage>
</organism>
<evidence type="ECO:0000256" key="1">
    <source>
        <dbReference type="SAM" id="Phobius"/>
    </source>
</evidence>
<sequence>MDWYQRTFIDTGRSAALCALLGFLITFVIVRTITRRIHAKEQEPEQQQGVLRDVHIGGVHIHHQVWGILLILASGMLAFRYDPQPPWAELLAAVFGAGAALTLDEFALWFYLNDVYWSAEGRTSLDAILVGGAVGVALLLQASPIGDDPADSSTALAYAGTVVLHFVTAGICVLKGKLATGIIGVVVPIVATVGAIRLAKPTSIWARRRYRAAKLARAGRRFDAAYQRRHNRFLDLLGGKPDRP</sequence>
<dbReference type="RefSeq" id="WP_200322684.1">
    <property type="nucleotide sequence ID" value="NZ_JAENJH010000007.1"/>
</dbReference>
<evidence type="ECO:0000313" key="2">
    <source>
        <dbReference type="EMBL" id="MBK1787738.1"/>
    </source>
</evidence>
<name>A0A934V8G6_9PSEU</name>
<feature type="transmembrane region" description="Helical" evidence="1">
    <location>
        <begin position="54"/>
        <end position="78"/>
    </location>
</feature>
<feature type="transmembrane region" description="Helical" evidence="1">
    <location>
        <begin position="90"/>
        <end position="112"/>
    </location>
</feature>
<keyword evidence="1" id="KW-0472">Membrane</keyword>
<dbReference type="EMBL" id="JAENJH010000007">
    <property type="protein sequence ID" value="MBK1787738.1"/>
    <property type="molecule type" value="Genomic_DNA"/>
</dbReference>
<keyword evidence="1" id="KW-1133">Transmembrane helix</keyword>
<comment type="caution">
    <text evidence="2">The sequence shown here is derived from an EMBL/GenBank/DDBJ whole genome shotgun (WGS) entry which is preliminary data.</text>
</comment>
<feature type="transmembrane region" description="Helical" evidence="1">
    <location>
        <begin position="12"/>
        <end position="33"/>
    </location>
</feature>
<feature type="transmembrane region" description="Helical" evidence="1">
    <location>
        <begin position="181"/>
        <end position="199"/>
    </location>
</feature>
<accession>A0A934V8G6</accession>
<proteinExistence type="predicted"/>
<evidence type="ECO:0008006" key="4">
    <source>
        <dbReference type="Google" id="ProtNLM"/>
    </source>
</evidence>
<dbReference type="AlphaFoldDB" id="A0A934V8G6"/>
<keyword evidence="1" id="KW-0812">Transmembrane</keyword>
<evidence type="ECO:0000313" key="3">
    <source>
        <dbReference type="Proteomes" id="UP000635245"/>
    </source>
</evidence>
<feature type="transmembrane region" description="Helical" evidence="1">
    <location>
        <begin position="124"/>
        <end position="143"/>
    </location>
</feature>
<protein>
    <recommendedName>
        <fullName evidence="4">Integral membrane protein</fullName>
    </recommendedName>
</protein>